<accession>A0A0B7NQL8</accession>
<keyword evidence="1" id="KW-0175">Coiled coil</keyword>
<keyword evidence="3" id="KW-1185">Reference proteome</keyword>
<evidence type="ECO:0000313" key="3">
    <source>
        <dbReference type="Proteomes" id="UP000054107"/>
    </source>
</evidence>
<dbReference type="STRING" id="35722.A0A0B7NQL8"/>
<name>A0A0B7NQL8_9FUNG</name>
<sequence>MLPTRGRKLTISHLTEQEIFDLTPRFETYRKNITCNGTQSGNPPQPTFVCKKCSKTHNARTVYDILNRMDATTHGVVASPIETSGSFESVENIETLRELITQLREELKQTQLELQQARSEITQLREQQHQHE</sequence>
<dbReference type="EMBL" id="LN734067">
    <property type="protein sequence ID" value="CEP19752.1"/>
    <property type="molecule type" value="Genomic_DNA"/>
</dbReference>
<dbReference type="Proteomes" id="UP000054107">
    <property type="component" value="Unassembled WGS sequence"/>
</dbReference>
<gene>
    <name evidence="2" type="primary">PARPA_14068.1 scaffold 47526</name>
</gene>
<evidence type="ECO:0000313" key="2">
    <source>
        <dbReference type="EMBL" id="CEP19752.1"/>
    </source>
</evidence>
<dbReference type="OrthoDB" id="2285161at2759"/>
<protein>
    <submittedName>
        <fullName evidence="2">Uncharacterized protein</fullName>
    </submittedName>
</protein>
<feature type="coiled-coil region" evidence="1">
    <location>
        <begin position="90"/>
        <end position="127"/>
    </location>
</feature>
<proteinExistence type="predicted"/>
<organism evidence="2 3">
    <name type="scientific">Parasitella parasitica</name>
    <dbReference type="NCBI Taxonomy" id="35722"/>
    <lineage>
        <taxon>Eukaryota</taxon>
        <taxon>Fungi</taxon>
        <taxon>Fungi incertae sedis</taxon>
        <taxon>Mucoromycota</taxon>
        <taxon>Mucoromycotina</taxon>
        <taxon>Mucoromycetes</taxon>
        <taxon>Mucorales</taxon>
        <taxon>Mucorineae</taxon>
        <taxon>Mucoraceae</taxon>
        <taxon>Parasitella</taxon>
    </lineage>
</organism>
<dbReference type="AlphaFoldDB" id="A0A0B7NQL8"/>
<reference evidence="2 3" key="1">
    <citation type="submission" date="2014-09" db="EMBL/GenBank/DDBJ databases">
        <authorList>
            <person name="Ellenberger Sabrina"/>
        </authorList>
    </citation>
    <scope>NUCLEOTIDE SEQUENCE [LARGE SCALE GENOMIC DNA]</scope>
    <source>
        <strain evidence="2 3">CBS 412.66</strain>
    </source>
</reference>
<evidence type="ECO:0000256" key="1">
    <source>
        <dbReference type="SAM" id="Coils"/>
    </source>
</evidence>